<dbReference type="InterPro" id="IPR026466">
    <property type="entry name" value="Fim_isopep_form_D2_dom"/>
</dbReference>
<gene>
    <name evidence="9" type="ORF">SAMN02910265_01281</name>
</gene>
<dbReference type="Gene3D" id="2.60.40.10">
    <property type="entry name" value="Immunoglobulins"/>
    <property type="match status" value="1"/>
</dbReference>
<protein>
    <submittedName>
        <fullName evidence="9">LPXTG-motif cell wall anchor domain-containing protein/fimbrial isopeptide formation D2 domain-containing protein</fullName>
    </submittedName>
</protein>
<keyword evidence="6" id="KW-1133">Transmembrane helix</keyword>
<evidence type="ECO:0000256" key="5">
    <source>
        <dbReference type="SAM" id="MobiDB-lite"/>
    </source>
</evidence>
<evidence type="ECO:0000256" key="2">
    <source>
        <dbReference type="ARBA" id="ARBA00022525"/>
    </source>
</evidence>
<sequence length="561" mass="58843">MKNSKRFLAMMTAGFLAITPMAATGLTAFADYTITVDNATAGYSYAAYQIFSGDLDGDVLSNIGWATGVNGSGLIAALQADTLLGSEFTSVSTPAAVAAKLVELNANTEKLVQFAKIAKNYVNSTASGTQNTQTGSTYPITVTNPGYYLIEETSVPTGATVSRYMLEVVKSTTVTPKRPSPTINKTITGGADSGKANNVSIGDAVTYNITSAVPDMTGYDKYFFVINDDMAAGLTFNNDVAITIGSTTLTSSQFEVQTDSTETDGHTFQIVFNDFYNTWKTHSGDTISVTYTATLNEDADRTTAGNLNTATLTYSNNPNVTSTGTNEPTPPGGETPGDPVGTTPASQTKTYTANIKLTKKDGSGNVLTGAKFRLSGGSENVVLVNGKAYQLDNTNGTYYKLKNGTFTTTEPSGDTSAYDATDKKYKIVENVSSSKTYSNICMDAYVQSDGTLEFGGLGAGTYTLSEIVTPGGYNSIPDMTIVINGTGNTFASPNWSATKDGTSVTMTDTATVAFDVINNAGSTLPTTGGIGTKLFYIIGGLLVAGSVVLLVTKKRMKTNED</sequence>
<evidence type="ECO:0000256" key="3">
    <source>
        <dbReference type="ARBA" id="ARBA00022729"/>
    </source>
</evidence>
<keyword evidence="6" id="KW-0472">Membrane</keyword>
<keyword evidence="4" id="KW-0572">Peptidoglycan-anchor</keyword>
<evidence type="ECO:0000256" key="6">
    <source>
        <dbReference type="SAM" id="Phobius"/>
    </source>
</evidence>
<feature type="signal peptide" evidence="7">
    <location>
        <begin position="1"/>
        <end position="22"/>
    </location>
</feature>
<proteinExistence type="predicted"/>
<feature type="transmembrane region" description="Helical" evidence="6">
    <location>
        <begin position="534"/>
        <end position="552"/>
    </location>
</feature>
<accession>A0A1H6J252</accession>
<dbReference type="NCBIfam" id="TIGR01167">
    <property type="entry name" value="LPXTG_anchor"/>
    <property type="match status" value="1"/>
</dbReference>
<dbReference type="RefSeq" id="WP_074715547.1">
    <property type="nucleotide sequence ID" value="NZ_FNWV01000003.1"/>
</dbReference>
<dbReference type="Pfam" id="PF00746">
    <property type="entry name" value="Gram_pos_anchor"/>
    <property type="match status" value="1"/>
</dbReference>
<reference evidence="9 10" key="1">
    <citation type="submission" date="2016-10" db="EMBL/GenBank/DDBJ databases">
        <authorList>
            <person name="de Groot N.N."/>
        </authorList>
    </citation>
    <scope>NUCLEOTIDE SEQUENCE [LARGE SCALE GENOMIC DNA]</scope>
    <source>
        <strain evidence="9 10">YAD2003</strain>
    </source>
</reference>
<name>A0A1H6J252_RUMFL</name>
<evidence type="ECO:0000256" key="1">
    <source>
        <dbReference type="ARBA" id="ARBA00022512"/>
    </source>
</evidence>
<evidence type="ECO:0000256" key="4">
    <source>
        <dbReference type="ARBA" id="ARBA00023088"/>
    </source>
</evidence>
<dbReference type="NCBIfam" id="TIGR04226">
    <property type="entry name" value="RrgB_K2N_iso_D2"/>
    <property type="match status" value="1"/>
</dbReference>
<keyword evidence="1" id="KW-0134">Cell wall</keyword>
<dbReference type="OrthoDB" id="2199792at2"/>
<dbReference type="EMBL" id="FNWV01000003">
    <property type="protein sequence ID" value="SEH52832.1"/>
    <property type="molecule type" value="Genomic_DNA"/>
</dbReference>
<feature type="domain" description="Gram-positive cocci surface proteins LPxTG" evidence="8">
    <location>
        <begin position="518"/>
        <end position="556"/>
    </location>
</feature>
<evidence type="ECO:0000313" key="10">
    <source>
        <dbReference type="Proteomes" id="UP000183190"/>
    </source>
</evidence>
<dbReference type="AlphaFoldDB" id="A0A1H6J252"/>
<dbReference type="InterPro" id="IPR019931">
    <property type="entry name" value="LPXTG_anchor"/>
</dbReference>
<dbReference type="Gene3D" id="2.60.40.740">
    <property type="match status" value="1"/>
</dbReference>
<keyword evidence="2" id="KW-0964">Secreted</keyword>
<organism evidence="9 10">
    <name type="scientific">Ruminococcus flavefaciens</name>
    <dbReference type="NCBI Taxonomy" id="1265"/>
    <lineage>
        <taxon>Bacteria</taxon>
        <taxon>Bacillati</taxon>
        <taxon>Bacillota</taxon>
        <taxon>Clostridia</taxon>
        <taxon>Eubacteriales</taxon>
        <taxon>Oscillospiraceae</taxon>
        <taxon>Ruminococcus</taxon>
    </lineage>
</organism>
<dbReference type="InterPro" id="IPR013783">
    <property type="entry name" value="Ig-like_fold"/>
</dbReference>
<feature type="region of interest" description="Disordered" evidence="5">
    <location>
        <begin position="312"/>
        <end position="346"/>
    </location>
</feature>
<feature type="chain" id="PRO_5039553157" evidence="7">
    <location>
        <begin position="23"/>
        <end position="561"/>
    </location>
</feature>
<keyword evidence="6" id="KW-0812">Transmembrane</keyword>
<evidence type="ECO:0000313" key="9">
    <source>
        <dbReference type="EMBL" id="SEH52832.1"/>
    </source>
</evidence>
<keyword evidence="3 7" id="KW-0732">Signal</keyword>
<evidence type="ECO:0000256" key="7">
    <source>
        <dbReference type="SAM" id="SignalP"/>
    </source>
</evidence>
<dbReference type="Proteomes" id="UP000183190">
    <property type="component" value="Unassembled WGS sequence"/>
</dbReference>
<evidence type="ECO:0000259" key="8">
    <source>
        <dbReference type="Pfam" id="PF00746"/>
    </source>
</evidence>